<feature type="compositionally biased region" description="Polar residues" evidence="5">
    <location>
        <begin position="453"/>
        <end position="462"/>
    </location>
</feature>
<feature type="compositionally biased region" description="Acidic residues" evidence="5">
    <location>
        <begin position="542"/>
        <end position="552"/>
    </location>
</feature>
<feature type="compositionally biased region" description="Basic and acidic residues" evidence="5">
    <location>
        <begin position="320"/>
        <end position="329"/>
    </location>
</feature>
<reference evidence="8" key="4">
    <citation type="submission" date="2024-02" db="EMBL/GenBank/DDBJ databases">
        <title>Comparative genomics of Cryptococcus and Kwoniella reveals pathogenesis evolution and contrasting modes of karyotype evolution via chromosome fusion or intercentromeric recombination.</title>
        <authorList>
            <person name="Coelho M.A."/>
            <person name="David-Palma M."/>
            <person name="Shea T."/>
            <person name="Bowers K."/>
            <person name="McGinley-Smith S."/>
            <person name="Mohammad A.W."/>
            <person name="Gnirke A."/>
            <person name="Yurkov A.M."/>
            <person name="Nowrousian M."/>
            <person name="Sun S."/>
            <person name="Cuomo C.A."/>
            <person name="Heitman J."/>
        </authorList>
    </citation>
    <scope>NUCLEOTIDE SEQUENCE</scope>
    <source>
        <strain evidence="8">CBS 10118</strain>
    </source>
</reference>
<dbReference type="InterPro" id="IPR035979">
    <property type="entry name" value="RBD_domain_sf"/>
</dbReference>
<reference evidence="7" key="1">
    <citation type="submission" date="2013-07" db="EMBL/GenBank/DDBJ databases">
        <title>The Genome Sequence of Cryptococcus bestiolae CBS10118.</title>
        <authorList>
            <consortium name="The Broad Institute Genome Sequencing Platform"/>
            <person name="Cuomo C."/>
            <person name="Litvintseva A."/>
            <person name="Chen Y."/>
            <person name="Heitman J."/>
            <person name="Sun S."/>
            <person name="Springer D."/>
            <person name="Dromer F."/>
            <person name="Young S.K."/>
            <person name="Zeng Q."/>
            <person name="Gargeya S."/>
            <person name="Fitzgerald M."/>
            <person name="Abouelleil A."/>
            <person name="Alvarado L."/>
            <person name="Berlin A.M."/>
            <person name="Chapman S.B."/>
            <person name="Dewar J."/>
            <person name="Goldberg J."/>
            <person name="Griggs A."/>
            <person name="Gujja S."/>
            <person name="Hansen M."/>
            <person name="Howarth C."/>
            <person name="Imamovic A."/>
            <person name="Larimer J."/>
            <person name="McCowan C."/>
            <person name="Murphy C."/>
            <person name="Pearson M."/>
            <person name="Priest M."/>
            <person name="Roberts A."/>
            <person name="Saif S."/>
            <person name="Shea T."/>
            <person name="Sykes S."/>
            <person name="Wortman J."/>
            <person name="Nusbaum C."/>
            <person name="Birren B."/>
        </authorList>
    </citation>
    <scope>NUCLEOTIDE SEQUENCE [LARGE SCALE GENOMIC DNA]</scope>
    <source>
        <strain evidence="7">CBS 10118</strain>
    </source>
</reference>
<feature type="region of interest" description="Disordered" evidence="5">
    <location>
        <begin position="498"/>
        <end position="658"/>
    </location>
</feature>
<feature type="compositionally biased region" description="Low complexity" evidence="5">
    <location>
        <begin position="553"/>
        <end position="567"/>
    </location>
</feature>
<reference evidence="7" key="3">
    <citation type="submission" date="2014-01" db="EMBL/GenBank/DDBJ databases">
        <title>Evolution of pathogenesis and genome organization in the Tremellales.</title>
        <authorList>
            <person name="Cuomo C."/>
            <person name="Litvintseva A."/>
            <person name="Heitman J."/>
            <person name="Chen Y."/>
            <person name="Sun S."/>
            <person name="Springer D."/>
            <person name="Dromer F."/>
            <person name="Young S."/>
            <person name="Zeng Q."/>
            <person name="Chapman S."/>
            <person name="Gujja S."/>
            <person name="Saif S."/>
            <person name="Birren B."/>
        </authorList>
    </citation>
    <scope>NUCLEOTIDE SEQUENCE</scope>
    <source>
        <strain evidence="7">CBS 10118</strain>
    </source>
</reference>
<name>A0A1B9GA77_9TREE</name>
<keyword evidence="3" id="KW-0539">Nucleus</keyword>
<dbReference type="InterPro" id="IPR012677">
    <property type="entry name" value="Nucleotide-bd_a/b_plait_sf"/>
</dbReference>
<feature type="region of interest" description="Disordered" evidence="5">
    <location>
        <begin position="706"/>
        <end position="766"/>
    </location>
</feature>
<reference evidence="8" key="2">
    <citation type="submission" date="2013-07" db="EMBL/GenBank/DDBJ databases">
        <authorList>
            <consortium name="The Broad Institute Genome Sequencing Platform"/>
            <person name="Cuomo C."/>
            <person name="Litvintseva A."/>
            <person name="Chen Y."/>
            <person name="Heitman J."/>
            <person name="Sun S."/>
            <person name="Springer D."/>
            <person name="Dromer F."/>
            <person name="Young S.K."/>
            <person name="Zeng Q."/>
            <person name="Gargeya S."/>
            <person name="Fitzgerald M."/>
            <person name="Abouelleil A."/>
            <person name="Alvarado L."/>
            <person name="Berlin A.M."/>
            <person name="Chapman S.B."/>
            <person name="Dewar J."/>
            <person name="Goldberg J."/>
            <person name="Griggs A."/>
            <person name="Gujja S."/>
            <person name="Hansen M."/>
            <person name="Howarth C."/>
            <person name="Imamovic A."/>
            <person name="Larimer J."/>
            <person name="McCowan C."/>
            <person name="Murphy C."/>
            <person name="Pearson M."/>
            <person name="Priest M."/>
            <person name="Roberts A."/>
            <person name="Saif S."/>
            <person name="Shea T."/>
            <person name="Sykes S."/>
            <person name="Wortman J."/>
            <person name="Nusbaum C."/>
            <person name="Birren B."/>
        </authorList>
    </citation>
    <scope>NUCLEOTIDE SEQUENCE</scope>
    <source>
        <strain evidence="8">CBS 10118</strain>
    </source>
</reference>
<dbReference type="InterPro" id="IPR000504">
    <property type="entry name" value="RRM_dom"/>
</dbReference>
<evidence type="ECO:0000259" key="6">
    <source>
        <dbReference type="PROSITE" id="PS50102"/>
    </source>
</evidence>
<accession>A0A1B9GA77</accession>
<gene>
    <name evidence="7" type="ORF">I302_02773</name>
    <name evidence="8" type="ORF">I302_104068</name>
</gene>
<evidence type="ECO:0000256" key="1">
    <source>
        <dbReference type="ARBA" id="ARBA00004604"/>
    </source>
</evidence>
<dbReference type="PROSITE" id="PS50102">
    <property type="entry name" value="RRM"/>
    <property type="match status" value="1"/>
</dbReference>
<feature type="compositionally biased region" description="Acidic residues" evidence="5">
    <location>
        <begin position="619"/>
        <end position="641"/>
    </location>
</feature>
<dbReference type="Proteomes" id="UP000092730">
    <property type="component" value="Chromosome 2"/>
</dbReference>
<dbReference type="GO" id="GO:0005730">
    <property type="term" value="C:nucleolus"/>
    <property type="evidence" value="ECO:0007669"/>
    <property type="project" value="UniProtKB-SubCell"/>
</dbReference>
<dbReference type="Gene3D" id="3.30.70.330">
    <property type="match status" value="1"/>
</dbReference>
<comment type="subcellular location">
    <subcellularLocation>
        <location evidence="1">Nucleus</location>
        <location evidence="1">Nucleolus</location>
    </subcellularLocation>
</comment>
<dbReference type="CDD" id="cd12226">
    <property type="entry name" value="RRM_NOL8"/>
    <property type="match status" value="1"/>
</dbReference>
<dbReference type="PANTHER" id="PTHR48029">
    <property type="entry name" value="NUCLEOLAR PROTEIN 8"/>
    <property type="match status" value="1"/>
</dbReference>
<protein>
    <recommendedName>
        <fullName evidence="6">RRM domain-containing protein</fullName>
    </recommendedName>
</protein>
<evidence type="ECO:0000313" key="9">
    <source>
        <dbReference type="Proteomes" id="UP000092730"/>
    </source>
</evidence>
<feature type="region of interest" description="Disordered" evidence="5">
    <location>
        <begin position="220"/>
        <end position="245"/>
    </location>
</feature>
<evidence type="ECO:0000256" key="2">
    <source>
        <dbReference type="ARBA" id="ARBA00022884"/>
    </source>
</evidence>
<evidence type="ECO:0000313" key="7">
    <source>
        <dbReference type="EMBL" id="OCF27923.1"/>
    </source>
</evidence>
<feature type="compositionally biased region" description="Basic and acidic residues" evidence="5">
    <location>
        <begin position="753"/>
        <end position="765"/>
    </location>
</feature>
<keyword evidence="2 4" id="KW-0694">RNA-binding</keyword>
<keyword evidence="9" id="KW-1185">Reference proteome</keyword>
<sequence length="836" mass="91516">MSDTITKRLYVGGITPAITTTHIKERFSSFGVVSNIEELGPDALGQPRPFTFLTISTTPAQLKKCLNILSGSFWRGTQLKLSEAKPNYTTRYPLPQPTPEERRKTLEKKRKRVESKRGEDTGKLAQDIRLVTPYIAEKKKFWVVGVDGRMIRPLALRPSHPMGRPLVEDVRNKVEGNDKKRIRGPPERLRRRVINPVAWGSIYVTGDRLVSTLEERVEGQHEERGEWEYEELSEDEIEEAEDEDGRSVIGVWKRRNQDGKVVEESVVKGKKRRVSVEEDEDRMLGGGEVDEGSPLFGTRDLQDREESPLFPSRGDDVEEEKSSTAKEGEGESSPLFPTRDERAKSTSPLFPARHDENHTNQPSSPLFPTRDIAHKSAEGNQEDPSSPLFPTRPTEPEFIPSDDNESVDAQQQRQQSNSPLFPTRSLPPQPESESKSPTPPPTVQPQLKARTQPIPSLPSQILASARAERSSALGVLGSLLGDLSPPAKQEKVVWDVYPESDEDEEVEFGRGGSESAVSEIPALAGQGKGEDVVVGLAKEPEMDIPVDAEPVDGDSSSGSNDSSGSSSEDGEDGMDVDPPAGNGGKESSSGSGSGSSSSGSGSGSGDDDDSSDSSSDSGSDSEDTSEEEDSESDSEEEEEEEKDKSTVHPKPGLRDMFAPTTSSAFNFASTSAAPSGGFSLLANLGEDIELDEDMDIPLPFPSVDVETQQNQEEELAPLPLNQSSGRGKIKFDPSSSDIPLFFTLPSEAGSGTRKGESRNLYDELHSGIPTTTINEYGEEEEGENVVLPGFSRQVGENDESMKSKWENEKLELTQGWKKRFREARKSKRRKGGEEVE</sequence>
<dbReference type="OrthoDB" id="21643at2759"/>
<dbReference type="AlphaFoldDB" id="A0A1B9GA77"/>
<dbReference type="GO" id="GO:0003723">
    <property type="term" value="F:RNA binding"/>
    <property type="evidence" value="ECO:0007669"/>
    <property type="project" value="UniProtKB-UniRule"/>
</dbReference>
<feature type="compositionally biased region" description="Polar residues" evidence="5">
    <location>
        <begin position="407"/>
        <end position="420"/>
    </location>
</feature>
<dbReference type="VEuPathDB" id="FungiDB:I302_02773"/>
<evidence type="ECO:0000256" key="3">
    <source>
        <dbReference type="ARBA" id="ARBA00023242"/>
    </source>
</evidence>
<dbReference type="PANTHER" id="PTHR48029:SF1">
    <property type="entry name" value="NUCLEOLAR PROTEIN 8"/>
    <property type="match status" value="1"/>
</dbReference>
<feature type="domain" description="RRM" evidence="6">
    <location>
        <begin position="7"/>
        <end position="86"/>
    </location>
</feature>
<feature type="region of interest" description="Disordered" evidence="5">
    <location>
        <begin position="85"/>
        <end position="120"/>
    </location>
</feature>
<dbReference type="InterPro" id="IPR034138">
    <property type="entry name" value="NOP8_RRM"/>
</dbReference>
<proteinExistence type="predicted"/>
<feature type="region of interest" description="Disordered" evidence="5">
    <location>
        <begin position="270"/>
        <end position="469"/>
    </location>
</feature>
<feature type="compositionally biased region" description="Basic residues" evidence="5">
    <location>
        <begin position="105"/>
        <end position="114"/>
    </location>
</feature>
<dbReference type="SMART" id="SM00360">
    <property type="entry name" value="RRM"/>
    <property type="match status" value="1"/>
</dbReference>
<dbReference type="STRING" id="1296100.A0A1B9GA77"/>
<evidence type="ECO:0000256" key="5">
    <source>
        <dbReference type="SAM" id="MobiDB-lite"/>
    </source>
</evidence>
<dbReference type="SUPFAM" id="SSF54928">
    <property type="entry name" value="RNA-binding domain, RBD"/>
    <property type="match status" value="1"/>
</dbReference>
<organism evidence="7">
    <name type="scientific">Kwoniella bestiolae CBS 10118</name>
    <dbReference type="NCBI Taxonomy" id="1296100"/>
    <lineage>
        <taxon>Eukaryota</taxon>
        <taxon>Fungi</taxon>
        <taxon>Dikarya</taxon>
        <taxon>Basidiomycota</taxon>
        <taxon>Agaricomycotina</taxon>
        <taxon>Tremellomycetes</taxon>
        <taxon>Tremellales</taxon>
        <taxon>Cryptococcaceae</taxon>
        <taxon>Kwoniella</taxon>
    </lineage>
</organism>
<dbReference type="RefSeq" id="XP_019048993.1">
    <property type="nucleotide sequence ID" value="XM_019189431.1"/>
</dbReference>
<feature type="compositionally biased region" description="Low complexity" evidence="5">
    <location>
        <begin position="585"/>
        <end position="599"/>
    </location>
</feature>
<dbReference type="KEGG" id="kbi:30207172"/>
<dbReference type="EMBL" id="CP144542">
    <property type="protein sequence ID" value="WVW82063.1"/>
    <property type="molecule type" value="Genomic_DNA"/>
</dbReference>
<evidence type="ECO:0000313" key="8">
    <source>
        <dbReference type="EMBL" id="WVW82063.1"/>
    </source>
</evidence>
<evidence type="ECO:0000256" key="4">
    <source>
        <dbReference type="PROSITE-ProRule" id="PRU00176"/>
    </source>
</evidence>
<dbReference type="EMBL" id="KI894019">
    <property type="protein sequence ID" value="OCF27923.1"/>
    <property type="molecule type" value="Genomic_DNA"/>
</dbReference>
<dbReference type="GeneID" id="30207172"/>
<feature type="compositionally biased region" description="Acidic residues" evidence="5">
    <location>
        <begin position="228"/>
        <end position="244"/>
    </location>
</feature>